<dbReference type="Gene3D" id="3.20.20.370">
    <property type="entry name" value="Glycoside hydrolase/deacetylase"/>
    <property type="match status" value="1"/>
</dbReference>
<sequence length="305" mass="32537">MGSLMAAKLSAVRVLSVATTLLVSILVGGYALGINHNPDKRHQTRTATTGGPTTRPDVVGSDHLGHDTEPESPSPTPTESQPPTSAPDPSFFGLPLPLEESGPFGSRMTTGTREVALTFDDGPDPNYTPEALDLLRYYGVKATFCLVGQNALNHPDLVRAIVADGHTLCNHSWSHDVGLGARSRQKIEADLVSTNEAIRAAVPDARIGYYRQPGGNWTSGLVQVAVELGMTPLHWTVDPRDWTLPGASSIVDTVTGSTSAGDIVLLHDAGGDRRGTMAALYAILPNLLQRFYLEALPTRSRIEAE</sequence>
<name>A0A7W7SRV2_9ACTN</name>
<dbReference type="PANTHER" id="PTHR10587">
    <property type="entry name" value="GLYCOSYL TRANSFERASE-RELATED"/>
    <property type="match status" value="1"/>
</dbReference>
<feature type="compositionally biased region" description="Low complexity" evidence="1">
    <location>
        <begin position="45"/>
        <end position="56"/>
    </location>
</feature>
<feature type="domain" description="NodB homology" evidence="2">
    <location>
        <begin position="113"/>
        <end position="295"/>
    </location>
</feature>
<evidence type="ECO:0000259" key="2">
    <source>
        <dbReference type="PROSITE" id="PS51677"/>
    </source>
</evidence>
<dbReference type="EMBL" id="JACHJW010000001">
    <property type="protein sequence ID" value="MBB4959646.1"/>
    <property type="molecule type" value="Genomic_DNA"/>
</dbReference>
<evidence type="ECO:0000313" key="3">
    <source>
        <dbReference type="EMBL" id="MBB4959646.1"/>
    </source>
</evidence>
<evidence type="ECO:0000256" key="1">
    <source>
        <dbReference type="SAM" id="MobiDB-lite"/>
    </source>
</evidence>
<reference evidence="3 4" key="1">
    <citation type="submission" date="2020-08" db="EMBL/GenBank/DDBJ databases">
        <title>Sequencing the genomes of 1000 actinobacteria strains.</title>
        <authorList>
            <person name="Klenk H.-P."/>
        </authorList>
    </citation>
    <scope>NUCLEOTIDE SEQUENCE [LARGE SCALE GENOMIC DNA]</scope>
    <source>
        <strain evidence="3 4">DSM 45886</strain>
    </source>
</reference>
<dbReference type="PANTHER" id="PTHR10587:SF137">
    <property type="entry name" value="4-DEOXY-4-FORMAMIDO-L-ARABINOSE-PHOSPHOUNDECAPRENOL DEFORMYLASE ARND-RELATED"/>
    <property type="match status" value="1"/>
</dbReference>
<dbReference type="CDD" id="cd10917">
    <property type="entry name" value="CE4_NodB_like_6s_7s"/>
    <property type="match status" value="1"/>
</dbReference>
<gene>
    <name evidence="3" type="ORF">FHR38_003379</name>
</gene>
<dbReference type="InterPro" id="IPR002509">
    <property type="entry name" value="NODB_dom"/>
</dbReference>
<comment type="caution">
    <text evidence="3">The sequence shown here is derived from an EMBL/GenBank/DDBJ whole genome shotgun (WGS) entry which is preliminary data.</text>
</comment>
<dbReference type="Pfam" id="PF01522">
    <property type="entry name" value="Polysacc_deac_1"/>
    <property type="match status" value="1"/>
</dbReference>
<proteinExistence type="predicted"/>
<dbReference type="InterPro" id="IPR011330">
    <property type="entry name" value="Glyco_hydro/deAcase_b/a-brl"/>
</dbReference>
<dbReference type="GO" id="GO:0005975">
    <property type="term" value="P:carbohydrate metabolic process"/>
    <property type="evidence" value="ECO:0007669"/>
    <property type="project" value="InterPro"/>
</dbReference>
<feature type="region of interest" description="Disordered" evidence="1">
    <location>
        <begin position="33"/>
        <end position="93"/>
    </location>
</feature>
<protein>
    <submittedName>
        <fullName evidence="3">Peptidoglycan/xylan/chitin deacetylase (PgdA/CDA1 family)</fullName>
    </submittedName>
</protein>
<accession>A0A7W7SRV2</accession>
<dbReference type="SUPFAM" id="SSF88713">
    <property type="entry name" value="Glycoside hydrolase/deacetylase"/>
    <property type="match status" value="1"/>
</dbReference>
<dbReference type="PROSITE" id="PS51677">
    <property type="entry name" value="NODB"/>
    <property type="match status" value="1"/>
</dbReference>
<dbReference type="GO" id="GO:0016810">
    <property type="term" value="F:hydrolase activity, acting on carbon-nitrogen (but not peptide) bonds"/>
    <property type="evidence" value="ECO:0007669"/>
    <property type="project" value="InterPro"/>
</dbReference>
<dbReference type="InterPro" id="IPR050248">
    <property type="entry name" value="Polysacc_deacetylase_ArnD"/>
</dbReference>
<keyword evidence="4" id="KW-1185">Reference proteome</keyword>
<organism evidence="3 4">
    <name type="scientific">Micromonospora polyrhachis</name>
    <dbReference type="NCBI Taxonomy" id="1282883"/>
    <lineage>
        <taxon>Bacteria</taxon>
        <taxon>Bacillati</taxon>
        <taxon>Actinomycetota</taxon>
        <taxon>Actinomycetes</taxon>
        <taxon>Micromonosporales</taxon>
        <taxon>Micromonosporaceae</taxon>
        <taxon>Micromonospora</taxon>
    </lineage>
</organism>
<evidence type="ECO:0000313" key="4">
    <source>
        <dbReference type="Proteomes" id="UP000578819"/>
    </source>
</evidence>
<dbReference type="AlphaFoldDB" id="A0A7W7SRV2"/>
<dbReference type="Proteomes" id="UP000578819">
    <property type="component" value="Unassembled WGS sequence"/>
</dbReference>